<sequence>MRPRGCMAGRVRWWIGIEQMLIYAGSENVAHGETYTFNQCPCICVVSSNGRDANARAHGPRVPCVIDDRCLLWTSSGRVHARRRPTFTGRAFSSSSTNEEAKGVVAW</sequence>
<keyword evidence="2" id="KW-1185">Reference proteome</keyword>
<organism evidence="1 2">
    <name type="scientific">Pseudocercospora fijiensis (strain CIRAD86)</name>
    <name type="common">Black leaf streak disease fungus</name>
    <name type="synonym">Mycosphaerella fijiensis</name>
    <dbReference type="NCBI Taxonomy" id="383855"/>
    <lineage>
        <taxon>Eukaryota</taxon>
        <taxon>Fungi</taxon>
        <taxon>Dikarya</taxon>
        <taxon>Ascomycota</taxon>
        <taxon>Pezizomycotina</taxon>
        <taxon>Dothideomycetes</taxon>
        <taxon>Dothideomycetidae</taxon>
        <taxon>Mycosphaerellales</taxon>
        <taxon>Mycosphaerellaceae</taxon>
        <taxon>Pseudocercospora</taxon>
    </lineage>
</organism>
<dbReference type="HOGENOM" id="CLU_2211122_0_0_1"/>
<evidence type="ECO:0000313" key="1">
    <source>
        <dbReference type="EMBL" id="EME80959.1"/>
    </source>
</evidence>
<dbReference type="AlphaFoldDB" id="M2ZPD2"/>
<dbReference type="KEGG" id="pfj:MYCFIDRAFT_176307"/>
<evidence type="ECO:0000313" key="2">
    <source>
        <dbReference type="Proteomes" id="UP000016932"/>
    </source>
</evidence>
<reference evidence="1 2" key="1">
    <citation type="journal article" date="2012" name="PLoS Pathog.">
        <title>Diverse lifestyles and strategies of plant pathogenesis encoded in the genomes of eighteen Dothideomycetes fungi.</title>
        <authorList>
            <person name="Ohm R.A."/>
            <person name="Feau N."/>
            <person name="Henrissat B."/>
            <person name="Schoch C.L."/>
            <person name="Horwitz B.A."/>
            <person name="Barry K.W."/>
            <person name="Condon B.J."/>
            <person name="Copeland A.C."/>
            <person name="Dhillon B."/>
            <person name="Glaser F."/>
            <person name="Hesse C.N."/>
            <person name="Kosti I."/>
            <person name="LaButti K."/>
            <person name="Lindquist E.A."/>
            <person name="Lucas S."/>
            <person name="Salamov A.A."/>
            <person name="Bradshaw R.E."/>
            <person name="Ciuffetti L."/>
            <person name="Hamelin R.C."/>
            <person name="Kema G.H.J."/>
            <person name="Lawrence C."/>
            <person name="Scott J.A."/>
            <person name="Spatafora J.W."/>
            <person name="Turgeon B.G."/>
            <person name="de Wit P.J.G.M."/>
            <person name="Zhong S."/>
            <person name="Goodwin S.B."/>
            <person name="Grigoriev I.V."/>
        </authorList>
    </citation>
    <scope>NUCLEOTIDE SEQUENCE [LARGE SCALE GENOMIC DNA]</scope>
    <source>
        <strain evidence="1 2">CIRAD86</strain>
    </source>
</reference>
<gene>
    <name evidence="1" type="ORF">MYCFIDRAFT_176307</name>
</gene>
<protein>
    <submittedName>
        <fullName evidence="1">Uncharacterized protein</fullName>
    </submittedName>
</protein>
<name>M2ZPD2_PSEFD</name>
<proteinExistence type="predicted"/>
<dbReference type="VEuPathDB" id="FungiDB:MYCFIDRAFT_176307"/>
<accession>M2ZPD2</accession>
<dbReference type="Proteomes" id="UP000016932">
    <property type="component" value="Unassembled WGS sequence"/>
</dbReference>
<dbReference type="EMBL" id="KB446560">
    <property type="protein sequence ID" value="EME80959.1"/>
    <property type="molecule type" value="Genomic_DNA"/>
</dbReference>
<dbReference type="RefSeq" id="XP_007928294.1">
    <property type="nucleotide sequence ID" value="XM_007930103.1"/>
</dbReference>
<dbReference type="GeneID" id="19333534"/>